<evidence type="ECO:0000256" key="6">
    <source>
        <dbReference type="ARBA" id="ARBA00023242"/>
    </source>
</evidence>
<evidence type="ECO:0000256" key="5">
    <source>
        <dbReference type="ARBA" id="ARBA00022833"/>
    </source>
</evidence>
<feature type="domain" description="C2H2-type" evidence="9">
    <location>
        <begin position="233"/>
        <end position="260"/>
    </location>
</feature>
<protein>
    <recommendedName>
        <fullName evidence="9">C2H2-type domain-containing protein</fullName>
    </recommendedName>
</protein>
<dbReference type="Proteomes" id="UP001590950">
    <property type="component" value="Unassembled WGS sequence"/>
</dbReference>
<dbReference type="Gene3D" id="3.30.160.60">
    <property type="entry name" value="Classic Zinc Finger"/>
    <property type="match status" value="2"/>
</dbReference>
<evidence type="ECO:0000256" key="8">
    <source>
        <dbReference type="SAM" id="MobiDB-lite"/>
    </source>
</evidence>
<evidence type="ECO:0000313" key="10">
    <source>
        <dbReference type="EMBL" id="KAL2040482.1"/>
    </source>
</evidence>
<dbReference type="InterPro" id="IPR013087">
    <property type="entry name" value="Znf_C2H2_type"/>
</dbReference>
<dbReference type="PROSITE" id="PS00028">
    <property type="entry name" value="ZINC_FINGER_C2H2_1"/>
    <property type="match status" value="1"/>
</dbReference>
<feature type="region of interest" description="Disordered" evidence="8">
    <location>
        <begin position="100"/>
        <end position="233"/>
    </location>
</feature>
<evidence type="ECO:0000256" key="7">
    <source>
        <dbReference type="PROSITE-ProRule" id="PRU00042"/>
    </source>
</evidence>
<dbReference type="PROSITE" id="PS50157">
    <property type="entry name" value="ZINC_FINGER_C2H2_2"/>
    <property type="match status" value="1"/>
</dbReference>
<keyword evidence="6" id="KW-0539">Nucleus</keyword>
<comment type="caution">
    <text evidence="10">The sequence shown here is derived from an EMBL/GenBank/DDBJ whole genome shotgun (WGS) entry which is preliminary data.</text>
</comment>
<dbReference type="SUPFAM" id="SSF57667">
    <property type="entry name" value="beta-beta-alpha zinc fingers"/>
    <property type="match status" value="1"/>
</dbReference>
<feature type="compositionally biased region" description="Polar residues" evidence="8">
    <location>
        <begin position="349"/>
        <end position="369"/>
    </location>
</feature>
<feature type="region of interest" description="Disordered" evidence="8">
    <location>
        <begin position="286"/>
        <end position="414"/>
    </location>
</feature>
<dbReference type="PANTHER" id="PTHR40626:SF12">
    <property type="entry name" value="RFEC"/>
    <property type="match status" value="1"/>
</dbReference>
<feature type="region of interest" description="Disordered" evidence="8">
    <location>
        <begin position="1"/>
        <end position="85"/>
    </location>
</feature>
<evidence type="ECO:0000259" key="9">
    <source>
        <dbReference type="PROSITE" id="PS50157"/>
    </source>
</evidence>
<proteinExistence type="predicted"/>
<dbReference type="InterPro" id="IPR051059">
    <property type="entry name" value="VerF-like"/>
</dbReference>
<feature type="compositionally biased region" description="Polar residues" evidence="8">
    <location>
        <begin position="1"/>
        <end position="20"/>
    </location>
</feature>
<evidence type="ECO:0000256" key="3">
    <source>
        <dbReference type="ARBA" id="ARBA00022737"/>
    </source>
</evidence>
<comment type="subcellular location">
    <subcellularLocation>
        <location evidence="1">Nucleus</location>
    </subcellularLocation>
</comment>
<dbReference type="EMBL" id="JBEFKJ010000021">
    <property type="protein sequence ID" value="KAL2040482.1"/>
    <property type="molecule type" value="Genomic_DNA"/>
</dbReference>
<dbReference type="InterPro" id="IPR036236">
    <property type="entry name" value="Znf_C2H2_sf"/>
</dbReference>
<keyword evidence="11" id="KW-1185">Reference proteome</keyword>
<accession>A0ABR4A3I0</accession>
<keyword evidence="2" id="KW-0479">Metal-binding</keyword>
<dbReference type="PANTHER" id="PTHR40626">
    <property type="entry name" value="MIP31509P"/>
    <property type="match status" value="1"/>
</dbReference>
<gene>
    <name evidence="10" type="ORF">N7G274_006925</name>
</gene>
<feature type="compositionally biased region" description="Polar residues" evidence="8">
    <location>
        <begin position="101"/>
        <end position="155"/>
    </location>
</feature>
<evidence type="ECO:0000256" key="4">
    <source>
        <dbReference type="ARBA" id="ARBA00022771"/>
    </source>
</evidence>
<keyword evidence="3" id="KW-0677">Repeat</keyword>
<feature type="compositionally biased region" description="Polar residues" evidence="8">
    <location>
        <begin position="314"/>
        <end position="340"/>
    </location>
</feature>
<feature type="compositionally biased region" description="Pro residues" evidence="8">
    <location>
        <begin position="23"/>
        <end position="35"/>
    </location>
</feature>
<evidence type="ECO:0000313" key="11">
    <source>
        <dbReference type="Proteomes" id="UP001590950"/>
    </source>
</evidence>
<organism evidence="10 11">
    <name type="scientific">Stereocaulon virgatum</name>
    <dbReference type="NCBI Taxonomy" id="373712"/>
    <lineage>
        <taxon>Eukaryota</taxon>
        <taxon>Fungi</taxon>
        <taxon>Dikarya</taxon>
        <taxon>Ascomycota</taxon>
        <taxon>Pezizomycotina</taxon>
        <taxon>Lecanoromycetes</taxon>
        <taxon>OSLEUM clade</taxon>
        <taxon>Lecanoromycetidae</taxon>
        <taxon>Lecanorales</taxon>
        <taxon>Lecanorineae</taxon>
        <taxon>Stereocaulaceae</taxon>
        <taxon>Stereocaulon</taxon>
    </lineage>
</organism>
<keyword evidence="4 7" id="KW-0863">Zinc-finger</keyword>
<name>A0ABR4A3I0_9LECA</name>
<feature type="compositionally biased region" description="Polar residues" evidence="8">
    <location>
        <begin position="172"/>
        <end position="181"/>
    </location>
</feature>
<keyword evidence="5" id="KW-0862">Zinc</keyword>
<sequence>MNQQYPNGYPNHQNSQQPLTPSFRPPPNSLPPPSPHGTLPQPTSHNVPRITPGGYVSSYGTDNFVPRSQGLQQSSPVSHIGPASQPFSNVYGPTASFYGQPIQNFGHSPQTHASLQNGHLPQPQPSLQNSRPPSTSAPSQSHPQAAYTSTLSQGSLRDLAPAPPQGGGPLFSLSNADNPAQTEDESQPVHVVGSQGRRGILPSAAGHPPAMLGTNKNGQKGAPAPSKNSDGKYPCPHCTKTYLHAKHLKRHLLRHTGDRPYMCILCKDNFTRSDILKRHFIKCSQRRGNPTNADHLSHARAQRKAQQTARISGGRSSTGTTPPRTDASEQLASFTPTSGDASVDIGALNLNQPPYTDSSNQVSRANSVKNSNGRPGNSSNRTSMGLINTSGFETGPANYPRSGHVTPDSAGTESGAVTPFHYPHESRSNPLSPNGTVPNAIYNIPSASMPPGSSYTNGSFPHIHTGQDQHDWNQFASRFYANDEYGHQMYHSGTNTPLQRIKSDTDISNFPLHGIGPYINKPPGSSRP</sequence>
<evidence type="ECO:0000256" key="1">
    <source>
        <dbReference type="ARBA" id="ARBA00004123"/>
    </source>
</evidence>
<reference evidence="10 11" key="1">
    <citation type="submission" date="2024-09" db="EMBL/GenBank/DDBJ databases">
        <title>Rethinking Asexuality: The Enigmatic Case of Functional Sexual Genes in Lepraria (Stereocaulaceae).</title>
        <authorList>
            <person name="Doellman M."/>
            <person name="Sun Y."/>
            <person name="Barcenas-Pena A."/>
            <person name="Lumbsch H.T."/>
            <person name="Grewe F."/>
        </authorList>
    </citation>
    <scope>NUCLEOTIDE SEQUENCE [LARGE SCALE GENOMIC DNA]</scope>
    <source>
        <strain evidence="10 11">Mercado 3170</strain>
    </source>
</reference>
<feature type="compositionally biased region" description="Low complexity" evidence="8">
    <location>
        <begin position="370"/>
        <end position="383"/>
    </location>
</feature>
<evidence type="ECO:0000256" key="2">
    <source>
        <dbReference type="ARBA" id="ARBA00022723"/>
    </source>
</evidence>